<organism evidence="1 2">
    <name type="scientific">Dermabacter vaginalis</name>
    <dbReference type="NCBI Taxonomy" id="1630135"/>
    <lineage>
        <taxon>Bacteria</taxon>
        <taxon>Bacillati</taxon>
        <taxon>Actinomycetota</taxon>
        <taxon>Actinomycetes</taxon>
        <taxon>Micrococcales</taxon>
        <taxon>Dermabacteraceae</taxon>
        <taxon>Dermabacter</taxon>
    </lineage>
</organism>
<dbReference type="Proteomes" id="UP000092596">
    <property type="component" value="Chromosome"/>
</dbReference>
<dbReference type="EMBL" id="CP012117">
    <property type="protein sequence ID" value="ANP26917.1"/>
    <property type="molecule type" value="Genomic_DNA"/>
</dbReference>
<evidence type="ECO:0000313" key="1">
    <source>
        <dbReference type="EMBL" id="ANP26917.1"/>
    </source>
</evidence>
<evidence type="ECO:0000313" key="2">
    <source>
        <dbReference type="Proteomes" id="UP000092596"/>
    </source>
</evidence>
<proteinExistence type="predicted"/>
<dbReference type="AlphaFoldDB" id="A0A1B0ZG56"/>
<gene>
    <name evidence="1" type="ORF">DAD186_03600</name>
</gene>
<reference evidence="1 2" key="1">
    <citation type="submission" date="2015-06" db="EMBL/GenBank/DDBJ databases">
        <title>Investigation of pathophysiology for high-risk pregnancy and development of treatment modality based on it.</title>
        <authorList>
            <person name="Kim B.-C."/>
            <person name="Lim S."/>
        </authorList>
    </citation>
    <scope>NUCLEOTIDE SEQUENCE [LARGE SCALE GENOMIC DNA]</scope>
    <source>
        <strain evidence="1 2">AD1-86</strain>
    </source>
</reference>
<protein>
    <submittedName>
        <fullName evidence="1">Uncharacterized protein</fullName>
    </submittedName>
</protein>
<name>A0A1B0ZG56_9MICO</name>
<dbReference type="KEGG" id="dva:DAD186_03600"/>
<sequence>MTVIRSIFKTFENLADHMVGQDVERHNTVDKNRLGGDFAAIAQARSTQGLTTLGLGR</sequence>
<accession>A0A1B0ZG56</accession>
<dbReference type="RefSeq" id="WP_157457064.1">
    <property type="nucleotide sequence ID" value="NZ_CP012117.1"/>
</dbReference>